<sequence>MTLSRDRAGETPPRPLSTPCPIDSQRALFPDASLSPLRAPQKEGSAPSQLPLQDGECSSHQVRGRPSLPREKCPAQERWQVTARSGAPGRSTWAGWSRCGAAL</sequence>
<feature type="compositionally biased region" description="Polar residues" evidence="1">
    <location>
        <begin position="46"/>
        <end position="61"/>
    </location>
</feature>
<organism evidence="2 3">
    <name type="scientific">Pleurodeles waltl</name>
    <name type="common">Iberian ribbed newt</name>
    <dbReference type="NCBI Taxonomy" id="8319"/>
    <lineage>
        <taxon>Eukaryota</taxon>
        <taxon>Metazoa</taxon>
        <taxon>Chordata</taxon>
        <taxon>Craniata</taxon>
        <taxon>Vertebrata</taxon>
        <taxon>Euteleostomi</taxon>
        <taxon>Amphibia</taxon>
        <taxon>Batrachia</taxon>
        <taxon>Caudata</taxon>
        <taxon>Salamandroidea</taxon>
        <taxon>Salamandridae</taxon>
        <taxon>Pleurodelinae</taxon>
        <taxon>Pleurodeles</taxon>
    </lineage>
</organism>
<gene>
    <name evidence="2" type="ORF">NDU88_001283</name>
</gene>
<feature type="region of interest" description="Disordered" evidence="1">
    <location>
        <begin position="1"/>
        <end position="103"/>
    </location>
</feature>
<evidence type="ECO:0000256" key="1">
    <source>
        <dbReference type="SAM" id="MobiDB-lite"/>
    </source>
</evidence>
<keyword evidence="3" id="KW-1185">Reference proteome</keyword>
<dbReference type="AlphaFoldDB" id="A0AAV7VB81"/>
<evidence type="ECO:0000313" key="3">
    <source>
        <dbReference type="Proteomes" id="UP001066276"/>
    </source>
</evidence>
<evidence type="ECO:0000313" key="2">
    <source>
        <dbReference type="EMBL" id="KAJ1197423.1"/>
    </source>
</evidence>
<accession>A0AAV7VB81</accession>
<proteinExistence type="predicted"/>
<dbReference type="Proteomes" id="UP001066276">
    <property type="component" value="Chromosome 2_1"/>
</dbReference>
<comment type="caution">
    <text evidence="2">The sequence shown here is derived from an EMBL/GenBank/DDBJ whole genome shotgun (WGS) entry which is preliminary data.</text>
</comment>
<dbReference type="EMBL" id="JANPWB010000003">
    <property type="protein sequence ID" value="KAJ1197423.1"/>
    <property type="molecule type" value="Genomic_DNA"/>
</dbReference>
<name>A0AAV7VB81_PLEWA</name>
<protein>
    <submittedName>
        <fullName evidence="2">Uncharacterized protein</fullName>
    </submittedName>
</protein>
<reference evidence="2" key="1">
    <citation type="journal article" date="2022" name="bioRxiv">
        <title>Sequencing and chromosome-scale assembly of the giantPleurodeles waltlgenome.</title>
        <authorList>
            <person name="Brown T."/>
            <person name="Elewa A."/>
            <person name="Iarovenko S."/>
            <person name="Subramanian E."/>
            <person name="Araus A.J."/>
            <person name="Petzold A."/>
            <person name="Susuki M."/>
            <person name="Suzuki K.-i.T."/>
            <person name="Hayashi T."/>
            <person name="Toyoda A."/>
            <person name="Oliveira C."/>
            <person name="Osipova E."/>
            <person name="Leigh N.D."/>
            <person name="Simon A."/>
            <person name="Yun M.H."/>
        </authorList>
    </citation>
    <scope>NUCLEOTIDE SEQUENCE</scope>
    <source>
        <strain evidence="2">20211129_DDA</strain>
        <tissue evidence="2">Liver</tissue>
    </source>
</reference>